<keyword evidence="3" id="KW-0413">Isomerase</keyword>
<evidence type="ECO:0000259" key="2">
    <source>
        <dbReference type="PROSITE" id="PS51352"/>
    </source>
</evidence>
<evidence type="ECO:0000256" key="1">
    <source>
        <dbReference type="SAM" id="SignalP"/>
    </source>
</evidence>
<dbReference type="Gene3D" id="3.40.30.10">
    <property type="entry name" value="Glutaredoxin"/>
    <property type="match status" value="1"/>
</dbReference>
<dbReference type="InterPro" id="IPR013740">
    <property type="entry name" value="Redoxin"/>
</dbReference>
<protein>
    <submittedName>
        <fullName evidence="3">Thiol-disulfide isomerase/thioredoxin</fullName>
    </submittedName>
</protein>
<feature type="domain" description="Thioredoxin" evidence="2">
    <location>
        <begin position="27"/>
        <end position="169"/>
    </location>
</feature>
<dbReference type="SUPFAM" id="SSF52833">
    <property type="entry name" value="Thioredoxin-like"/>
    <property type="match status" value="1"/>
</dbReference>
<dbReference type="PROSITE" id="PS51352">
    <property type="entry name" value="THIOREDOXIN_2"/>
    <property type="match status" value="1"/>
</dbReference>
<sequence length="171" mass="18739">MRMFAFVLLIFAHPVLAAETPPNFAMHETPKPVPEIHFENGEGQPRTLADHLGKVVLLNVWAACCIPCRKEMPALDQLQTELGGPDFEVVALSIDRAGPDAVRKFFAEIGIQHLALNIDASGKAMFALGIIGLPATILIDREGREVGRLIGPAEWDSPAMVAFLRDRFDND</sequence>
<organism evidence="3 4">
    <name type="scientific">Aminobacter ciceronei</name>
    <dbReference type="NCBI Taxonomy" id="150723"/>
    <lineage>
        <taxon>Bacteria</taxon>
        <taxon>Pseudomonadati</taxon>
        <taxon>Pseudomonadota</taxon>
        <taxon>Alphaproteobacteria</taxon>
        <taxon>Hyphomicrobiales</taxon>
        <taxon>Phyllobacteriaceae</taxon>
        <taxon>Aminobacter</taxon>
    </lineage>
</organism>
<dbReference type="RefSeq" id="WP_182573353.1">
    <property type="nucleotide sequence ID" value="NZ_JACJHY010000002.1"/>
</dbReference>
<dbReference type="InterPro" id="IPR036249">
    <property type="entry name" value="Thioredoxin-like_sf"/>
</dbReference>
<accession>A0ABR6C0H6</accession>
<dbReference type="CDD" id="cd02966">
    <property type="entry name" value="TlpA_like_family"/>
    <property type="match status" value="1"/>
</dbReference>
<evidence type="ECO:0000313" key="3">
    <source>
        <dbReference type="EMBL" id="MBA9018431.1"/>
    </source>
</evidence>
<keyword evidence="4" id="KW-1185">Reference proteome</keyword>
<feature type="signal peptide" evidence="1">
    <location>
        <begin position="1"/>
        <end position="17"/>
    </location>
</feature>
<keyword evidence="1" id="KW-0732">Signal</keyword>
<proteinExistence type="predicted"/>
<dbReference type="Pfam" id="PF08534">
    <property type="entry name" value="Redoxin"/>
    <property type="match status" value="1"/>
</dbReference>
<gene>
    <name evidence="3" type="ORF">HNQ97_000417</name>
</gene>
<dbReference type="EMBL" id="JACJHZ010000002">
    <property type="protein sequence ID" value="MBA9018431.1"/>
    <property type="molecule type" value="Genomic_DNA"/>
</dbReference>
<feature type="chain" id="PRO_5046736666" evidence="1">
    <location>
        <begin position="18"/>
        <end position="171"/>
    </location>
</feature>
<dbReference type="PANTHER" id="PTHR42852:SF13">
    <property type="entry name" value="PROTEIN DIPZ"/>
    <property type="match status" value="1"/>
</dbReference>
<dbReference type="GO" id="GO:0016853">
    <property type="term" value="F:isomerase activity"/>
    <property type="evidence" value="ECO:0007669"/>
    <property type="project" value="UniProtKB-KW"/>
</dbReference>
<evidence type="ECO:0000313" key="4">
    <source>
        <dbReference type="Proteomes" id="UP000587524"/>
    </source>
</evidence>
<dbReference type="InterPro" id="IPR050553">
    <property type="entry name" value="Thioredoxin_ResA/DsbE_sf"/>
</dbReference>
<reference evidence="3 4" key="1">
    <citation type="submission" date="2020-08" db="EMBL/GenBank/DDBJ databases">
        <title>Genomic Encyclopedia of Type Strains, Phase IV (KMG-IV): sequencing the most valuable type-strain genomes for metagenomic binning, comparative biology and taxonomic classification.</title>
        <authorList>
            <person name="Goeker M."/>
        </authorList>
    </citation>
    <scope>NUCLEOTIDE SEQUENCE [LARGE SCALE GENOMIC DNA]</scope>
    <source>
        <strain evidence="3 4">DSM 17455</strain>
    </source>
</reference>
<dbReference type="Proteomes" id="UP000587524">
    <property type="component" value="Unassembled WGS sequence"/>
</dbReference>
<dbReference type="InterPro" id="IPR013766">
    <property type="entry name" value="Thioredoxin_domain"/>
</dbReference>
<name>A0ABR6C0H6_9HYPH</name>
<dbReference type="PANTHER" id="PTHR42852">
    <property type="entry name" value="THIOL:DISULFIDE INTERCHANGE PROTEIN DSBE"/>
    <property type="match status" value="1"/>
</dbReference>
<comment type="caution">
    <text evidence="3">The sequence shown here is derived from an EMBL/GenBank/DDBJ whole genome shotgun (WGS) entry which is preliminary data.</text>
</comment>